<keyword evidence="4 6" id="KW-1133">Transmembrane helix</keyword>
<keyword evidence="2" id="KW-1003">Cell membrane</keyword>
<dbReference type="InterPro" id="IPR018076">
    <property type="entry name" value="T2SS_GspF_dom"/>
</dbReference>
<dbReference type="GO" id="GO:0005886">
    <property type="term" value="C:plasma membrane"/>
    <property type="evidence" value="ECO:0007669"/>
    <property type="project" value="UniProtKB-SubCell"/>
</dbReference>
<evidence type="ECO:0000256" key="3">
    <source>
        <dbReference type="ARBA" id="ARBA00022692"/>
    </source>
</evidence>
<evidence type="ECO:0000256" key="2">
    <source>
        <dbReference type="ARBA" id="ARBA00022475"/>
    </source>
</evidence>
<keyword evidence="5 6" id="KW-0472">Membrane</keyword>
<feature type="transmembrane region" description="Helical" evidence="6">
    <location>
        <begin position="276"/>
        <end position="300"/>
    </location>
</feature>
<evidence type="ECO:0000313" key="9">
    <source>
        <dbReference type="Proteomes" id="UP000264541"/>
    </source>
</evidence>
<gene>
    <name evidence="8" type="ORF">D0469_13615</name>
</gene>
<evidence type="ECO:0000256" key="5">
    <source>
        <dbReference type="ARBA" id="ARBA00023136"/>
    </source>
</evidence>
<dbReference type="RefSeq" id="WP_117327290.1">
    <property type="nucleotide sequence ID" value="NZ_QVTE01000039.1"/>
</dbReference>
<comment type="caution">
    <text evidence="8">The sequence shown here is derived from an EMBL/GenBank/DDBJ whole genome shotgun (WGS) entry which is preliminary data.</text>
</comment>
<sequence>MTLFIVTALTVLMFIISGYYYLDYRKDKREWRKNVHDFYNKGNKRKSFIVLLGDRFDRTETAQPIYEKLTGANIPFTPSEYIGALVVSYMGIIIILQNFFSLKLSITFILAGFMLEAGKRVLFLIRKNMVKQRIIEQLPEICRLLANSTRSGMTLTQGINLVAQEISQPAKGEFQRLAQEITLGIDFNSALRSMEKRINSREFQLFVATLLIQKKAGGNLYSVLDEMSQTLEERKILQQEIKTMTAEQRYVSYLVPVIPIILVLMMNNVIDGFLDPLFSGLGIILLIFFLGGTVLTFILVRKVTNIRV</sequence>
<dbReference type="AlphaFoldDB" id="A0A372LMN3"/>
<feature type="domain" description="Type II secretion system protein GspF" evidence="7">
    <location>
        <begin position="142"/>
        <end position="266"/>
    </location>
</feature>
<dbReference type="OrthoDB" id="9803381at2"/>
<evidence type="ECO:0000256" key="1">
    <source>
        <dbReference type="ARBA" id="ARBA00004651"/>
    </source>
</evidence>
<evidence type="ECO:0000313" key="8">
    <source>
        <dbReference type="EMBL" id="RFU67762.1"/>
    </source>
</evidence>
<feature type="transmembrane region" description="Helical" evidence="6">
    <location>
        <begin position="250"/>
        <end position="270"/>
    </location>
</feature>
<dbReference type="PANTHER" id="PTHR35007">
    <property type="entry name" value="INTEGRAL MEMBRANE PROTEIN-RELATED"/>
    <property type="match status" value="1"/>
</dbReference>
<name>A0A372LMN3_9BACI</name>
<reference evidence="8 9" key="1">
    <citation type="submission" date="2018-08" db="EMBL/GenBank/DDBJ databases">
        <title>Bacillus chawlae sp. nov., Bacillus glennii sp. nov., and Bacillus saganii sp. nov. Isolated from the Vehicle Assembly Building at Kennedy Space Center where the Viking Spacecraft were Assembled.</title>
        <authorList>
            <person name="Seuylemezian A."/>
            <person name="Vaishampayan P."/>
        </authorList>
    </citation>
    <scope>NUCLEOTIDE SEQUENCE [LARGE SCALE GENOMIC DNA]</scope>
    <source>
        <strain evidence="8 9">V47-23a</strain>
    </source>
</reference>
<dbReference type="PANTHER" id="PTHR35007:SF1">
    <property type="entry name" value="PILUS ASSEMBLY PROTEIN"/>
    <property type="match status" value="1"/>
</dbReference>
<evidence type="ECO:0000259" key="7">
    <source>
        <dbReference type="Pfam" id="PF00482"/>
    </source>
</evidence>
<proteinExistence type="predicted"/>
<keyword evidence="9" id="KW-1185">Reference proteome</keyword>
<dbReference type="Proteomes" id="UP000264541">
    <property type="component" value="Unassembled WGS sequence"/>
</dbReference>
<evidence type="ECO:0000256" key="4">
    <source>
        <dbReference type="ARBA" id="ARBA00022989"/>
    </source>
</evidence>
<keyword evidence="3 6" id="KW-0812">Transmembrane</keyword>
<feature type="transmembrane region" description="Helical" evidence="6">
    <location>
        <begin position="6"/>
        <end position="22"/>
    </location>
</feature>
<accession>A0A372LMN3</accession>
<dbReference type="Pfam" id="PF00482">
    <property type="entry name" value="T2SSF"/>
    <property type="match status" value="1"/>
</dbReference>
<feature type="transmembrane region" description="Helical" evidence="6">
    <location>
        <begin position="81"/>
        <end position="100"/>
    </location>
</feature>
<protein>
    <recommendedName>
        <fullName evidence="7">Type II secretion system protein GspF domain-containing protein</fullName>
    </recommendedName>
</protein>
<evidence type="ECO:0000256" key="6">
    <source>
        <dbReference type="SAM" id="Phobius"/>
    </source>
</evidence>
<organism evidence="8 9">
    <name type="scientific">Peribacillus saganii</name>
    <dbReference type="NCBI Taxonomy" id="2303992"/>
    <lineage>
        <taxon>Bacteria</taxon>
        <taxon>Bacillati</taxon>
        <taxon>Bacillota</taxon>
        <taxon>Bacilli</taxon>
        <taxon>Bacillales</taxon>
        <taxon>Bacillaceae</taxon>
        <taxon>Peribacillus</taxon>
    </lineage>
</organism>
<dbReference type="EMBL" id="QVTE01000039">
    <property type="protein sequence ID" value="RFU67762.1"/>
    <property type="molecule type" value="Genomic_DNA"/>
</dbReference>
<feature type="transmembrane region" description="Helical" evidence="6">
    <location>
        <begin position="106"/>
        <end position="125"/>
    </location>
</feature>
<dbReference type="Gene3D" id="1.20.81.30">
    <property type="entry name" value="Type II secretion system (T2SS), domain F"/>
    <property type="match status" value="1"/>
</dbReference>
<dbReference type="InterPro" id="IPR042094">
    <property type="entry name" value="T2SS_GspF_sf"/>
</dbReference>
<comment type="subcellular location">
    <subcellularLocation>
        <location evidence="1">Cell membrane</location>
        <topology evidence="1">Multi-pass membrane protein</topology>
    </subcellularLocation>
</comment>